<accession>A0A6J7MAM5</accession>
<dbReference type="EMBL" id="CAFBOM010000033">
    <property type="protein sequence ID" value="CAB4977916.1"/>
    <property type="molecule type" value="Genomic_DNA"/>
</dbReference>
<protein>
    <submittedName>
        <fullName evidence="1">Unannotated protein</fullName>
    </submittedName>
</protein>
<proteinExistence type="predicted"/>
<sequence length="341" mass="37859">MNGQRVSNASLVRAIISPLALSALIMIAPAARADPPPFDGTAWISAAVLTPQSPSDVMSVAFAGVARRTAYDRRANGWVTHNSYVFRGTFRESRPIDFVVNPEFESQEAAAAQAGRFARVVGQLPRGCRTQIDAVWIHRGDENFGGGNRALLIHTDYADENWEYVEELLVHECAHTSLDPAWSGSVDERAWADAAGQDETFISSYAAEFPRREDVAESFLPYVMWKLSGASGLSSEQLATIERTIPHRLAAFESTAIDLRPLLDWPRLKFASSPAPGRECALDDIGRKVKTAPHGWLRCVKRSDGRLLWRLQPMRRPPEHHRRLAVRDTGNPFVRLAPARP</sequence>
<name>A0A6J7MAM5_9ZZZZ</name>
<organism evidence="1">
    <name type="scientific">freshwater metagenome</name>
    <dbReference type="NCBI Taxonomy" id="449393"/>
    <lineage>
        <taxon>unclassified sequences</taxon>
        <taxon>metagenomes</taxon>
        <taxon>ecological metagenomes</taxon>
    </lineage>
</organism>
<gene>
    <name evidence="1" type="ORF">UFOPK3957_00312</name>
</gene>
<reference evidence="1" key="1">
    <citation type="submission" date="2020-05" db="EMBL/GenBank/DDBJ databases">
        <authorList>
            <person name="Chiriac C."/>
            <person name="Salcher M."/>
            <person name="Ghai R."/>
            <person name="Kavagutti S V."/>
        </authorList>
    </citation>
    <scope>NUCLEOTIDE SEQUENCE</scope>
</reference>
<evidence type="ECO:0000313" key="1">
    <source>
        <dbReference type="EMBL" id="CAB4977916.1"/>
    </source>
</evidence>
<dbReference type="AlphaFoldDB" id="A0A6J7MAM5"/>